<dbReference type="Pfam" id="PF01235">
    <property type="entry name" value="Na_Ala_symp"/>
    <property type="match status" value="1"/>
</dbReference>
<dbReference type="EMBL" id="DVFO01000004">
    <property type="protein sequence ID" value="HIQ60112.1"/>
    <property type="molecule type" value="Genomic_DNA"/>
</dbReference>
<dbReference type="PANTHER" id="PTHR30330">
    <property type="entry name" value="AGSS FAMILY TRANSPORTER, SODIUM-ALANINE"/>
    <property type="match status" value="1"/>
</dbReference>
<keyword evidence="5 8" id="KW-0812">Transmembrane</keyword>
<evidence type="ECO:0000313" key="10">
    <source>
        <dbReference type="Proteomes" id="UP000886879"/>
    </source>
</evidence>
<dbReference type="GO" id="GO:0005283">
    <property type="term" value="F:amino acid:sodium symporter activity"/>
    <property type="evidence" value="ECO:0007669"/>
    <property type="project" value="InterPro"/>
</dbReference>
<evidence type="ECO:0000256" key="8">
    <source>
        <dbReference type="RuleBase" id="RU363064"/>
    </source>
</evidence>
<feature type="transmembrane region" description="Helical" evidence="8">
    <location>
        <begin position="393"/>
        <end position="416"/>
    </location>
</feature>
<organism evidence="9 10">
    <name type="scientific">Candidatus Enterenecus faecium</name>
    <dbReference type="NCBI Taxonomy" id="2840780"/>
    <lineage>
        <taxon>Bacteria</taxon>
        <taxon>Bacillati</taxon>
        <taxon>Bacillota</taxon>
        <taxon>Clostridia</taxon>
        <taxon>Eubacteriales</taxon>
        <taxon>Candidatus Enterenecus</taxon>
    </lineage>
</organism>
<name>A0A9D1CG24_9FIRM</name>
<comment type="subcellular location">
    <subcellularLocation>
        <location evidence="1 8">Cell membrane</location>
        <topology evidence="1 8">Multi-pass membrane protein</topology>
    </subcellularLocation>
</comment>
<feature type="transmembrane region" description="Helical" evidence="8">
    <location>
        <begin position="301"/>
        <end position="322"/>
    </location>
</feature>
<feature type="transmembrane region" description="Helical" evidence="8">
    <location>
        <begin position="209"/>
        <end position="228"/>
    </location>
</feature>
<evidence type="ECO:0000256" key="7">
    <source>
        <dbReference type="ARBA" id="ARBA00023136"/>
    </source>
</evidence>
<keyword evidence="3 8" id="KW-0813">Transport</keyword>
<feature type="transmembrane region" description="Helical" evidence="8">
    <location>
        <begin position="360"/>
        <end position="381"/>
    </location>
</feature>
<protein>
    <submittedName>
        <fullName evidence="9">Sodium:alanine symporter family protein</fullName>
    </submittedName>
</protein>
<dbReference type="Gene3D" id="1.20.1740.10">
    <property type="entry name" value="Amino acid/polyamine transporter I"/>
    <property type="match status" value="1"/>
</dbReference>
<feature type="transmembrane region" description="Helical" evidence="8">
    <location>
        <begin position="179"/>
        <end position="197"/>
    </location>
</feature>
<keyword evidence="4 8" id="KW-1003">Cell membrane</keyword>
<keyword evidence="8" id="KW-0769">Symport</keyword>
<sequence length="454" mass="47925">MAFLSQISGVLWGGPLLVGFLAVGLYYSLRTGFFQIFGLPVWWKHTVGALFQRQKAEQGGVTQLQALSTALAATIGTGSVAGVAAAIFFGGPGTVFWMWMSALLGMMTGCAEKILAIQYREKDEKGQWRGGPMTYIQLGLKLRWLGCVYALLCVAETLVGGNLAQANSIATALERSVGLSPKVVGVVLAVVVSVVLMGGIRRVSRLSQLLVPVMAVIFIGGGVGVIAVNAQKLPQVMEQIVTYAFAPKAVVGGYSMGLALRYGLARGVFSNEAGVGMSAMAHACAQVDHPGKQGMWGIFEVFFATLVICTVTALVILTSGVYDPVAAQEMIAAGEIPREMLGSNLAASAFASLWGKAGEWMVTVSLTLFAFTSLVGAGYYGRRGVETLTKSPLVLGVYHVVFPLCVVAGAVGDLAAVWELVDLCNGLLAIPNLATLLLLSPVVLRTLKEWLKKK</sequence>
<dbReference type="PRINTS" id="PR00175">
    <property type="entry name" value="NAALASMPORT"/>
</dbReference>
<keyword evidence="6 8" id="KW-1133">Transmembrane helix</keyword>
<evidence type="ECO:0000256" key="2">
    <source>
        <dbReference type="ARBA" id="ARBA00009261"/>
    </source>
</evidence>
<evidence type="ECO:0000256" key="3">
    <source>
        <dbReference type="ARBA" id="ARBA00022448"/>
    </source>
</evidence>
<accession>A0A9D1CG24</accession>
<feature type="transmembrane region" description="Helical" evidence="8">
    <location>
        <begin position="428"/>
        <end position="447"/>
    </location>
</feature>
<evidence type="ECO:0000256" key="1">
    <source>
        <dbReference type="ARBA" id="ARBA00004651"/>
    </source>
</evidence>
<dbReference type="GO" id="GO:0005886">
    <property type="term" value="C:plasma membrane"/>
    <property type="evidence" value="ECO:0007669"/>
    <property type="project" value="UniProtKB-SubCell"/>
</dbReference>
<dbReference type="Proteomes" id="UP000886879">
    <property type="component" value="Unassembled WGS sequence"/>
</dbReference>
<feature type="transmembrane region" description="Helical" evidence="8">
    <location>
        <begin position="96"/>
        <end position="119"/>
    </location>
</feature>
<proteinExistence type="inferred from homology"/>
<evidence type="ECO:0000256" key="5">
    <source>
        <dbReference type="ARBA" id="ARBA00022692"/>
    </source>
</evidence>
<comment type="caution">
    <text evidence="9">The sequence shown here is derived from an EMBL/GenBank/DDBJ whole genome shotgun (WGS) entry which is preliminary data.</text>
</comment>
<evidence type="ECO:0000256" key="4">
    <source>
        <dbReference type="ARBA" id="ARBA00022475"/>
    </source>
</evidence>
<dbReference type="InterPro" id="IPR001463">
    <property type="entry name" value="Na/Ala_symport"/>
</dbReference>
<evidence type="ECO:0000313" key="9">
    <source>
        <dbReference type="EMBL" id="HIQ60112.1"/>
    </source>
</evidence>
<evidence type="ECO:0000256" key="6">
    <source>
        <dbReference type="ARBA" id="ARBA00022989"/>
    </source>
</evidence>
<feature type="transmembrane region" description="Helical" evidence="8">
    <location>
        <begin position="7"/>
        <end position="27"/>
    </location>
</feature>
<feature type="transmembrane region" description="Helical" evidence="8">
    <location>
        <begin position="64"/>
        <end position="90"/>
    </location>
</feature>
<dbReference type="PANTHER" id="PTHR30330:SF3">
    <property type="entry name" value="TRANSCRIPTIONAL REGULATOR, LRP FAMILY"/>
    <property type="match status" value="1"/>
</dbReference>
<dbReference type="NCBIfam" id="TIGR00835">
    <property type="entry name" value="agcS"/>
    <property type="match status" value="1"/>
</dbReference>
<keyword evidence="7 8" id="KW-0472">Membrane</keyword>
<feature type="transmembrane region" description="Helical" evidence="8">
    <location>
        <begin position="240"/>
        <end position="260"/>
    </location>
</feature>
<feature type="transmembrane region" description="Helical" evidence="8">
    <location>
        <begin position="140"/>
        <end position="159"/>
    </location>
</feature>
<dbReference type="AlphaFoldDB" id="A0A9D1CG24"/>
<reference evidence="9" key="1">
    <citation type="submission" date="2020-10" db="EMBL/GenBank/DDBJ databases">
        <authorList>
            <person name="Gilroy R."/>
        </authorList>
    </citation>
    <scope>NUCLEOTIDE SEQUENCE</scope>
    <source>
        <strain evidence="9">ChiGjej2B2-12916</strain>
    </source>
</reference>
<gene>
    <name evidence="9" type="ORF">IAD31_00715</name>
</gene>
<comment type="similarity">
    <text evidence="2 8">Belongs to the alanine or glycine:cation symporter (AGCS) (TC 2.A.25) family.</text>
</comment>
<reference evidence="9" key="2">
    <citation type="journal article" date="2021" name="PeerJ">
        <title>Extensive microbial diversity within the chicken gut microbiome revealed by metagenomics and culture.</title>
        <authorList>
            <person name="Gilroy R."/>
            <person name="Ravi A."/>
            <person name="Getino M."/>
            <person name="Pursley I."/>
            <person name="Horton D.L."/>
            <person name="Alikhan N.F."/>
            <person name="Baker D."/>
            <person name="Gharbi K."/>
            <person name="Hall N."/>
            <person name="Watson M."/>
            <person name="Adriaenssens E.M."/>
            <person name="Foster-Nyarko E."/>
            <person name="Jarju S."/>
            <person name="Secka A."/>
            <person name="Antonio M."/>
            <person name="Oren A."/>
            <person name="Chaudhuri R.R."/>
            <person name="La Ragione R."/>
            <person name="Hildebrand F."/>
            <person name="Pallen M.J."/>
        </authorList>
    </citation>
    <scope>NUCLEOTIDE SEQUENCE</scope>
    <source>
        <strain evidence="9">ChiGjej2B2-12916</strain>
    </source>
</reference>